<evidence type="ECO:0000259" key="3">
    <source>
        <dbReference type="Pfam" id="PF03959"/>
    </source>
</evidence>
<dbReference type="PANTHER" id="PTHR43358">
    <property type="entry name" value="ALPHA/BETA-HYDROLASE"/>
    <property type="match status" value="1"/>
</dbReference>
<reference evidence="4" key="1">
    <citation type="submission" date="2020-10" db="EMBL/GenBank/DDBJ databases">
        <authorList>
            <person name="Gilroy R."/>
        </authorList>
    </citation>
    <scope>NUCLEOTIDE SEQUENCE</scope>
    <source>
        <strain evidence="4">USAMLcec3-3695</strain>
    </source>
</reference>
<keyword evidence="4" id="KW-0378">Hydrolase</keyword>
<evidence type="ECO:0000256" key="1">
    <source>
        <dbReference type="SAM" id="SignalP"/>
    </source>
</evidence>
<dbReference type="InterPro" id="IPR000073">
    <property type="entry name" value="AB_hydrolase_1"/>
</dbReference>
<gene>
    <name evidence="4" type="ORF">IAA61_03525</name>
</gene>
<organism evidence="4 5">
    <name type="scientific">Candidatus Ornithomonoglobus merdipullorum</name>
    <dbReference type="NCBI Taxonomy" id="2840895"/>
    <lineage>
        <taxon>Bacteria</taxon>
        <taxon>Bacillati</taxon>
        <taxon>Bacillota</taxon>
        <taxon>Clostridia</taxon>
        <taxon>Candidatus Ornithomonoglobus</taxon>
    </lineage>
</organism>
<name>A0A9D1SDX8_9FIRM</name>
<dbReference type="InterPro" id="IPR005645">
    <property type="entry name" value="FSH-like_dom"/>
</dbReference>
<comment type="caution">
    <text evidence="4">The sequence shown here is derived from an EMBL/GenBank/DDBJ whole genome shotgun (WGS) entry which is preliminary data.</text>
</comment>
<dbReference type="Pfam" id="PF00561">
    <property type="entry name" value="Abhydrolase_1"/>
    <property type="match status" value="1"/>
</dbReference>
<feature type="domain" description="Serine hydrolase" evidence="3">
    <location>
        <begin position="243"/>
        <end position="298"/>
    </location>
</feature>
<sequence length="322" mass="35842">MNKKLGFMIASVLTAVPAANITAGICLFNTAVARSKASLEQTQGMSGVNWGAYAERIGDMEIALSETRTDEFYIRSRDGLRLYGQYFKGEDKENGRVKRIAICFHGYTGFGGGNNSAAAEFFLKNGFDVLLPDARAHGQSEGEYIGFGCLDRYDGLEWIKFLQNKYRMEDREGRLEIYLYGVSMGGATVCMMSGLDLPGCVKAIISDCAFTSPEAMFELVLKNKYHLPPAPVMMVANLVCQKYAGYTFNKCSSAKAVRRAKVPMLFIHGSGDTFIPESMCHTIYENCASEKDILIIDGAVHAESYYKDRETYENKLREFLKL</sequence>
<dbReference type="AlphaFoldDB" id="A0A9D1SDX8"/>
<dbReference type="Gene3D" id="3.40.50.1820">
    <property type="entry name" value="alpha/beta hydrolase"/>
    <property type="match status" value="1"/>
</dbReference>
<evidence type="ECO:0000259" key="2">
    <source>
        <dbReference type="Pfam" id="PF00561"/>
    </source>
</evidence>
<feature type="signal peptide" evidence="1">
    <location>
        <begin position="1"/>
        <end position="18"/>
    </location>
</feature>
<keyword evidence="1" id="KW-0732">Signal</keyword>
<feature type="domain" description="AB hydrolase-1" evidence="2">
    <location>
        <begin position="102"/>
        <end position="218"/>
    </location>
</feature>
<dbReference type="Proteomes" id="UP000824109">
    <property type="component" value="Unassembled WGS sequence"/>
</dbReference>
<dbReference type="InterPro" id="IPR029058">
    <property type="entry name" value="AB_hydrolase_fold"/>
</dbReference>
<dbReference type="InterPro" id="IPR052920">
    <property type="entry name" value="DNA-binding_regulatory"/>
</dbReference>
<dbReference type="EMBL" id="DVNB01000035">
    <property type="protein sequence ID" value="HIU56869.1"/>
    <property type="molecule type" value="Genomic_DNA"/>
</dbReference>
<reference evidence="4" key="2">
    <citation type="journal article" date="2021" name="PeerJ">
        <title>Extensive microbial diversity within the chicken gut microbiome revealed by metagenomics and culture.</title>
        <authorList>
            <person name="Gilroy R."/>
            <person name="Ravi A."/>
            <person name="Getino M."/>
            <person name="Pursley I."/>
            <person name="Horton D.L."/>
            <person name="Alikhan N.F."/>
            <person name="Baker D."/>
            <person name="Gharbi K."/>
            <person name="Hall N."/>
            <person name="Watson M."/>
            <person name="Adriaenssens E.M."/>
            <person name="Foster-Nyarko E."/>
            <person name="Jarju S."/>
            <person name="Secka A."/>
            <person name="Antonio M."/>
            <person name="Oren A."/>
            <person name="Chaudhuri R.R."/>
            <person name="La Ragione R."/>
            <person name="Hildebrand F."/>
            <person name="Pallen M.J."/>
        </authorList>
    </citation>
    <scope>NUCLEOTIDE SEQUENCE</scope>
    <source>
        <strain evidence="4">USAMLcec3-3695</strain>
    </source>
</reference>
<dbReference type="GO" id="GO:0016787">
    <property type="term" value="F:hydrolase activity"/>
    <property type="evidence" value="ECO:0007669"/>
    <property type="project" value="UniProtKB-KW"/>
</dbReference>
<dbReference type="Pfam" id="PF03959">
    <property type="entry name" value="FSH1"/>
    <property type="match status" value="1"/>
</dbReference>
<dbReference type="SUPFAM" id="SSF53474">
    <property type="entry name" value="alpha/beta-Hydrolases"/>
    <property type="match status" value="1"/>
</dbReference>
<dbReference type="PANTHER" id="PTHR43358:SF4">
    <property type="entry name" value="ALPHA_BETA HYDROLASE FOLD-1 DOMAIN-CONTAINING PROTEIN"/>
    <property type="match status" value="1"/>
</dbReference>
<proteinExistence type="predicted"/>
<accession>A0A9D1SDX8</accession>
<evidence type="ECO:0000313" key="4">
    <source>
        <dbReference type="EMBL" id="HIU56869.1"/>
    </source>
</evidence>
<protein>
    <submittedName>
        <fullName evidence="4">Alpha/beta hydrolase</fullName>
    </submittedName>
</protein>
<feature type="chain" id="PRO_5038447045" evidence="1">
    <location>
        <begin position="19"/>
        <end position="322"/>
    </location>
</feature>
<evidence type="ECO:0000313" key="5">
    <source>
        <dbReference type="Proteomes" id="UP000824109"/>
    </source>
</evidence>